<comment type="caution">
    <text evidence="8">The sequence shown here is derived from an EMBL/GenBank/DDBJ whole genome shotgun (WGS) entry which is preliminary data.</text>
</comment>
<keyword evidence="6" id="KW-0479">Metal-binding</keyword>
<feature type="transmembrane region" description="Helical" evidence="7">
    <location>
        <begin position="326"/>
        <end position="347"/>
    </location>
</feature>
<evidence type="ECO:0000256" key="2">
    <source>
        <dbReference type="ARBA" id="ARBA00007018"/>
    </source>
</evidence>
<reference evidence="8 9" key="1">
    <citation type="submission" date="2015-07" db="EMBL/GenBank/DDBJ databases">
        <title>Draft Genome Sequence of Malassezia furfur CBS1878 and Malassezia pachydermatis CBS1879.</title>
        <authorList>
            <person name="Triana S."/>
            <person name="Ohm R."/>
            <person name="Gonzalez A."/>
            <person name="DeCock H."/>
            <person name="Restrepo S."/>
            <person name="Celis A."/>
        </authorList>
    </citation>
    <scope>NUCLEOTIDE SEQUENCE [LARGE SCALE GENOMIC DNA]</scope>
    <source>
        <strain evidence="8 9">CBS 1879</strain>
    </source>
</reference>
<feature type="binding site" evidence="6">
    <location>
        <position position="331"/>
    </location>
    <ligand>
        <name>Zn(2+)</name>
        <dbReference type="ChEBI" id="CHEBI:29105"/>
    </ligand>
</feature>
<accession>A0A0M8MP20</accession>
<dbReference type="GO" id="GO:0016020">
    <property type="term" value="C:membrane"/>
    <property type="evidence" value="ECO:0007669"/>
    <property type="project" value="UniProtKB-SubCell"/>
</dbReference>
<dbReference type="GeneID" id="28730132"/>
<evidence type="ECO:0000256" key="4">
    <source>
        <dbReference type="ARBA" id="ARBA00022989"/>
    </source>
</evidence>
<feature type="transmembrane region" description="Helical" evidence="7">
    <location>
        <begin position="99"/>
        <end position="120"/>
    </location>
</feature>
<keyword evidence="9" id="KW-1185">Reference proteome</keyword>
<evidence type="ECO:0000256" key="5">
    <source>
        <dbReference type="ARBA" id="ARBA00023136"/>
    </source>
</evidence>
<dbReference type="InterPro" id="IPR004254">
    <property type="entry name" value="AdipoR/HlyIII-related"/>
</dbReference>
<keyword evidence="4 7" id="KW-1133">Transmembrane helix</keyword>
<dbReference type="GO" id="GO:0006882">
    <property type="term" value="P:intracellular zinc ion homeostasis"/>
    <property type="evidence" value="ECO:0007669"/>
    <property type="project" value="TreeGrafter"/>
</dbReference>
<dbReference type="PANTHER" id="PTHR20855:SF52">
    <property type="entry name" value="ADIPONECTIN RECEPTOR PROTEIN"/>
    <property type="match status" value="1"/>
</dbReference>
<sequence length="381" mass="42842">MFARSMVMTARSPYLIDYDELPAYAKHGPYVQTGYRRPGDAAAAIASSSETVVVTSGVDYPRTTTSTLKQLYVHDTFYKCWKSVWCYWHNETMNIHTHLWGSVLAFIVLLLQLADVHGWLPPGPWPILSMESFPSHNPLELFSDLGLRMNRLERLREPSHGDLAAMTVFLLSAMLCLGCSATYHTLACHSHKVAQSYNRLDYAGIVILIVGSNVPALHFGFHCHGMLRTIYMVMVFFWGMLTFYVVTQPHFTSPKYKALRAFLFVVLGLSGILPLLHGLYVAKSWHFVADVLGAKYVMYSGAVYIIGAMIYVAHFPEAKFPRTFDYIGASHQIFHVCVLAGAFLHWLGVRQAYTFWHALETLSGETAQDAVCYALHKAIGV</sequence>
<gene>
    <name evidence="8" type="ORF">Malapachy_3797</name>
</gene>
<dbReference type="GO" id="GO:0038023">
    <property type="term" value="F:signaling receptor activity"/>
    <property type="evidence" value="ECO:0007669"/>
    <property type="project" value="TreeGrafter"/>
</dbReference>
<feature type="transmembrane region" description="Helical" evidence="7">
    <location>
        <begin position="296"/>
        <end position="314"/>
    </location>
</feature>
<organism evidence="8 9">
    <name type="scientific">Malassezia pachydermatis</name>
    <dbReference type="NCBI Taxonomy" id="77020"/>
    <lineage>
        <taxon>Eukaryota</taxon>
        <taxon>Fungi</taxon>
        <taxon>Dikarya</taxon>
        <taxon>Basidiomycota</taxon>
        <taxon>Ustilaginomycotina</taxon>
        <taxon>Malasseziomycetes</taxon>
        <taxon>Malasseziales</taxon>
        <taxon>Malasseziaceae</taxon>
        <taxon>Malassezia</taxon>
    </lineage>
</organism>
<keyword evidence="5 7" id="KW-0472">Membrane</keyword>
<dbReference type="VEuPathDB" id="FungiDB:Malapachy_3797"/>
<keyword evidence="6" id="KW-0862">Zinc</keyword>
<evidence type="ECO:0000313" key="8">
    <source>
        <dbReference type="EMBL" id="KOS13987.1"/>
    </source>
</evidence>
<comment type="subcellular location">
    <subcellularLocation>
        <location evidence="1">Membrane</location>
        <topology evidence="1">Multi-pass membrane protein</topology>
    </subcellularLocation>
</comment>
<dbReference type="RefSeq" id="XP_017991619.1">
    <property type="nucleotide sequence ID" value="XM_018138256.1"/>
</dbReference>
<protein>
    <submittedName>
        <fullName evidence="8">Uncharacterized protein</fullName>
    </submittedName>
</protein>
<dbReference type="STRING" id="77020.A0A0M8MP20"/>
<dbReference type="EMBL" id="LGAV01000004">
    <property type="protein sequence ID" value="KOS13987.1"/>
    <property type="molecule type" value="Genomic_DNA"/>
</dbReference>
<dbReference type="Proteomes" id="UP000037751">
    <property type="component" value="Unassembled WGS sequence"/>
</dbReference>
<feature type="transmembrane region" description="Helical" evidence="7">
    <location>
        <begin position="258"/>
        <end position="276"/>
    </location>
</feature>
<dbReference type="AlphaFoldDB" id="A0A0M8MP20"/>
<name>A0A0M8MP20_9BASI</name>
<feature type="transmembrane region" description="Helical" evidence="7">
    <location>
        <begin position="227"/>
        <end position="246"/>
    </location>
</feature>
<proteinExistence type="inferred from homology"/>
<evidence type="ECO:0000256" key="6">
    <source>
        <dbReference type="PIRSR" id="PIRSR604254-1"/>
    </source>
</evidence>
<dbReference type="Pfam" id="PF03006">
    <property type="entry name" value="HlyIII"/>
    <property type="match status" value="1"/>
</dbReference>
<feature type="binding site" evidence="6">
    <location>
        <position position="184"/>
    </location>
    <ligand>
        <name>Zn(2+)</name>
        <dbReference type="ChEBI" id="CHEBI:29105"/>
    </ligand>
</feature>
<keyword evidence="3 7" id="KW-0812">Transmembrane</keyword>
<feature type="binding site" evidence="6">
    <location>
        <position position="335"/>
    </location>
    <ligand>
        <name>Zn(2+)</name>
        <dbReference type="ChEBI" id="CHEBI:29105"/>
    </ligand>
</feature>
<evidence type="ECO:0000256" key="1">
    <source>
        <dbReference type="ARBA" id="ARBA00004141"/>
    </source>
</evidence>
<dbReference type="OrthoDB" id="529367at2759"/>
<feature type="transmembrane region" description="Helical" evidence="7">
    <location>
        <begin position="200"/>
        <end position="221"/>
    </location>
</feature>
<dbReference type="GO" id="GO:0046872">
    <property type="term" value="F:metal ion binding"/>
    <property type="evidence" value="ECO:0007669"/>
    <property type="project" value="UniProtKB-KW"/>
</dbReference>
<evidence type="ECO:0000256" key="7">
    <source>
        <dbReference type="SAM" id="Phobius"/>
    </source>
</evidence>
<evidence type="ECO:0000313" key="9">
    <source>
        <dbReference type="Proteomes" id="UP000037751"/>
    </source>
</evidence>
<comment type="similarity">
    <text evidence="2">Belongs to the ADIPOR family.</text>
</comment>
<evidence type="ECO:0000256" key="3">
    <source>
        <dbReference type="ARBA" id="ARBA00022692"/>
    </source>
</evidence>
<feature type="transmembrane region" description="Helical" evidence="7">
    <location>
        <begin position="163"/>
        <end position="188"/>
    </location>
</feature>
<dbReference type="PANTHER" id="PTHR20855">
    <property type="entry name" value="ADIPOR/PROGESTIN RECEPTOR-RELATED"/>
    <property type="match status" value="1"/>
</dbReference>